<organism evidence="3 4">
    <name type="scientific">Jatropha curcas</name>
    <name type="common">Barbados nut</name>
    <dbReference type="NCBI Taxonomy" id="180498"/>
    <lineage>
        <taxon>Eukaryota</taxon>
        <taxon>Viridiplantae</taxon>
        <taxon>Streptophyta</taxon>
        <taxon>Embryophyta</taxon>
        <taxon>Tracheophyta</taxon>
        <taxon>Spermatophyta</taxon>
        <taxon>Magnoliopsida</taxon>
        <taxon>eudicotyledons</taxon>
        <taxon>Gunneridae</taxon>
        <taxon>Pentapetalae</taxon>
        <taxon>rosids</taxon>
        <taxon>fabids</taxon>
        <taxon>Malpighiales</taxon>
        <taxon>Euphorbiaceae</taxon>
        <taxon>Crotonoideae</taxon>
        <taxon>Jatropheae</taxon>
        <taxon>Jatropha</taxon>
    </lineage>
</organism>
<dbReference type="SUPFAM" id="SSF50129">
    <property type="entry name" value="GroES-like"/>
    <property type="match status" value="1"/>
</dbReference>
<dbReference type="PANTHER" id="PTHR43205">
    <property type="entry name" value="PROSTAGLANDIN REDUCTASE"/>
    <property type="match status" value="1"/>
</dbReference>
<keyword evidence="4" id="KW-1185">Reference proteome</keyword>
<name>A0A067LCW1_JATCU</name>
<keyword evidence="1" id="KW-0560">Oxidoreductase</keyword>
<dbReference type="EMBL" id="KK914304">
    <property type="protein sequence ID" value="KDP42330.1"/>
    <property type="molecule type" value="Genomic_DNA"/>
</dbReference>
<dbReference type="Gene3D" id="3.40.50.720">
    <property type="entry name" value="NAD(P)-binding Rossmann-like Domain"/>
    <property type="match status" value="1"/>
</dbReference>
<dbReference type="InterPro" id="IPR011032">
    <property type="entry name" value="GroES-like_sf"/>
</dbReference>
<dbReference type="InterPro" id="IPR013149">
    <property type="entry name" value="ADH-like_C"/>
</dbReference>
<dbReference type="SUPFAM" id="SSF51735">
    <property type="entry name" value="NAD(P)-binding Rossmann-fold domains"/>
    <property type="match status" value="1"/>
</dbReference>
<dbReference type="GO" id="GO:0032440">
    <property type="term" value="F:2-alkenal reductase [NAD(P)H] activity"/>
    <property type="evidence" value="ECO:0007669"/>
    <property type="project" value="TreeGrafter"/>
</dbReference>
<dbReference type="OrthoDB" id="809632at2759"/>
<dbReference type="InterPro" id="IPR036291">
    <property type="entry name" value="NAD(P)-bd_dom_sf"/>
</dbReference>
<gene>
    <name evidence="3" type="ORF">JCGZ_02803</name>
</gene>
<protein>
    <recommendedName>
        <fullName evidence="2">Alcohol dehydrogenase-like C-terminal domain-containing protein</fullName>
    </recommendedName>
</protein>
<dbReference type="Proteomes" id="UP000027138">
    <property type="component" value="Unassembled WGS sequence"/>
</dbReference>
<dbReference type="Pfam" id="PF00107">
    <property type="entry name" value="ADH_zinc_N"/>
    <property type="match status" value="1"/>
</dbReference>
<feature type="domain" description="Alcohol dehydrogenase-like C-terminal" evidence="2">
    <location>
        <begin position="75"/>
        <end position="208"/>
    </location>
</feature>
<dbReference type="PANTHER" id="PTHR43205:SF7">
    <property type="entry name" value="PROSTAGLANDIN REDUCTASE 1"/>
    <property type="match status" value="1"/>
</dbReference>
<dbReference type="AlphaFoldDB" id="A0A067LCW1"/>
<evidence type="ECO:0000259" key="2">
    <source>
        <dbReference type="Pfam" id="PF00107"/>
    </source>
</evidence>
<evidence type="ECO:0000313" key="3">
    <source>
        <dbReference type="EMBL" id="KDP42330.1"/>
    </source>
</evidence>
<evidence type="ECO:0000256" key="1">
    <source>
        <dbReference type="ARBA" id="ARBA00023002"/>
    </source>
</evidence>
<dbReference type="FunFam" id="3.40.50.720:FF:000121">
    <property type="entry name" value="Prostaglandin reductase 2"/>
    <property type="match status" value="1"/>
</dbReference>
<dbReference type="Gene3D" id="3.90.180.10">
    <property type="entry name" value="Medium-chain alcohol dehydrogenases, catalytic domain"/>
    <property type="match status" value="2"/>
</dbReference>
<accession>A0A067LCW1</accession>
<evidence type="ECO:0000313" key="4">
    <source>
        <dbReference type="Proteomes" id="UP000027138"/>
    </source>
</evidence>
<dbReference type="InterPro" id="IPR045010">
    <property type="entry name" value="MDR_fam"/>
</dbReference>
<proteinExistence type="predicted"/>
<sequence length="253" mass="28006">MPGGQEETVNNKQVIFKNYANTRYPKESDMYVSSNLIKLQVPEGSMPGITAYVGFNEIGAPKKGEYVFVSAASGAIGQIVGQLAKLAGCYVVGSAGSKEKVDLLKNKLGFDEAFNYNEEKDLDADLKRCFPQGIDLYFDMVGGKMLDAVLPNMRCHKRIVICAMLSQENLEQHEGIHNLIEVVLKRIHMEGFLVSEYYHLFPKFLEMVQPNLKEGKIKYFEDIANGLESGPAALVGVFTGQNLGKQVVKIADE</sequence>
<reference evidence="3 4" key="1">
    <citation type="journal article" date="2014" name="PLoS ONE">
        <title>Global Analysis of Gene Expression Profiles in Physic Nut (Jatropha curcas L.) Seedlings Exposed to Salt Stress.</title>
        <authorList>
            <person name="Zhang L."/>
            <person name="Zhang C."/>
            <person name="Wu P."/>
            <person name="Chen Y."/>
            <person name="Li M."/>
            <person name="Jiang H."/>
            <person name="Wu G."/>
        </authorList>
    </citation>
    <scope>NUCLEOTIDE SEQUENCE [LARGE SCALE GENOMIC DNA]</scope>
    <source>
        <strain evidence="4">cv. GZQX0401</strain>
        <tissue evidence="3">Young leaves</tissue>
    </source>
</reference>